<dbReference type="Gene3D" id="2.40.50.140">
    <property type="entry name" value="Nucleic acid-binding proteins"/>
    <property type="match status" value="1"/>
</dbReference>
<dbReference type="Proteomes" id="UP000070163">
    <property type="component" value="Unassembled WGS sequence"/>
</dbReference>
<name>A0A133U346_9EURY</name>
<dbReference type="InterPro" id="IPR012309">
    <property type="entry name" value="DNA_ligase_ATP-dep_C"/>
</dbReference>
<dbReference type="GO" id="GO:0006273">
    <property type="term" value="P:lagging strand elongation"/>
    <property type="evidence" value="ECO:0007669"/>
    <property type="project" value="TreeGrafter"/>
</dbReference>
<evidence type="ECO:0000256" key="1">
    <source>
        <dbReference type="ARBA" id="ARBA00022598"/>
    </source>
</evidence>
<dbReference type="AlphaFoldDB" id="A0A133U346"/>
<organism evidence="3 4">
    <name type="scientific">candidate division MSBL1 archaeon SCGC-AAA259A05</name>
    <dbReference type="NCBI Taxonomy" id="1698259"/>
    <lineage>
        <taxon>Archaea</taxon>
        <taxon>Methanobacteriati</taxon>
        <taxon>Methanobacteriota</taxon>
        <taxon>candidate division MSBL1</taxon>
    </lineage>
</organism>
<dbReference type="InterPro" id="IPR012310">
    <property type="entry name" value="DNA_ligase_ATP-dep_cent"/>
</dbReference>
<feature type="domain" description="ATP-dependent DNA ligase family profile" evidence="2">
    <location>
        <begin position="1"/>
        <end position="34"/>
    </location>
</feature>
<dbReference type="EMBL" id="LHXJ01000141">
    <property type="protein sequence ID" value="KXA88609.1"/>
    <property type="molecule type" value="Genomic_DNA"/>
</dbReference>
<dbReference type="GO" id="GO:0003910">
    <property type="term" value="F:DNA ligase (ATP) activity"/>
    <property type="evidence" value="ECO:0007669"/>
    <property type="project" value="InterPro"/>
</dbReference>
<gene>
    <name evidence="3" type="ORF">AKJ57_06615</name>
</gene>
<keyword evidence="1" id="KW-0436">Ligase</keyword>
<feature type="non-terminal residue" evidence="3">
    <location>
        <position position="1"/>
    </location>
</feature>
<evidence type="ECO:0000313" key="4">
    <source>
        <dbReference type="Proteomes" id="UP000070163"/>
    </source>
</evidence>
<dbReference type="GO" id="GO:0006310">
    <property type="term" value="P:DNA recombination"/>
    <property type="evidence" value="ECO:0007669"/>
    <property type="project" value="InterPro"/>
</dbReference>
<dbReference type="PANTHER" id="PTHR45674">
    <property type="entry name" value="DNA LIGASE 1/3 FAMILY MEMBER"/>
    <property type="match status" value="1"/>
</dbReference>
<dbReference type="PANTHER" id="PTHR45674:SF7">
    <property type="entry name" value="DNA LIGASE"/>
    <property type="match status" value="1"/>
</dbReference>
<proteinExistence type="predicted"/>
<dbReference type="GO" id="GO:0005524">
    <property type="term" value="F:ATP binding"/>
    <property type="evidence" value="ECO:0007669"/>
    <property type="project" value="InterPro"/>
</dbReference>
<accession>A0A133U346</accession>
<keyword evidence="4" id="KW-1185">Reference proteome</keyword>
<evidence type="ECO:0000259" key="2">
    <source>
        <dbReference type="PROSITE" id="PS50160"/>
    </source>
</evidence>
<dbReference type="Pfam" id="PF04679">
    <property type="entry name" value="DNA_ligase_A_C"/>
    <property type="match status" value="1"/>
</dbReference>
<protein>
    <recommendedName>
        <fullName evidence="2">ATP-dependent DNA ligase family profile domain-containing protein</fullName>
    </recommendedName>
</protein>
<comment type="caution">
    <text evidence="3">The sequence shown here is derived from an EMBL/GenBank/DDBJ whole genome shotgun (WGS) entry which is preliminary data.</text>
</comment>
<dbReference type="PROSITE" id="PS50160">
    <property type="entry name" value="DNA_LIGASE_A3"/>
    <property type="match status" value="1"/>
</dbReference>
<dbReference type="InterPro" id="IPR012340">
    <property type="entry name" value="NA-bd_OB-fold"/>
</dbReference>
<reference evidence="3 4" key="1">
    <citation type="journal article" date="2016" name="Sci. Rep.">
        <title>Metabolic traits of an uncultured archaeal lineage -MSBL1- from brine pools of the Red Sea.</title>
        <authorList>
            <person name="Mwirichia R."/>
            <person name="Alam I."/>
            <person name="Rashid M."/>
            <person name="Vinu M."/>
            <person name="Ba-Alawi W."/>
            <person name="Anthony Kamau A."/>
            <person name="Kamanda Ngugi D."/>
            <person name="Goker M."/>
            <person name="Klenk H.P."/>
            <person name="Bajic V."/>
            <person name="Stingl U."/>
        </authorList>
    </citation>
    <scope>NUCLEOTIDE SEQUENCE [LARGE SCALE GENOMIC DNA]</scope>
    <source>
        <strain evidence="3">SCGC-AAA259A05</strain>
    </source>
</reference>
<evidence type="ECO:0000313" key="3">
    <source>
        <dbReference type="EMBL" id="KXA88609.1"/>
    </source>
</evidence>
<sequence length="145" mass="16373">KAEVETLDLAVVGAFAGKGDRAGKFGSYLLAARDQKTDTLKTVTKVGSGFTDKELDELTKKFEKLKLGEKPSNLDAEIEADYWFKPVEVFEINYEEIQKSPSEAHTSGYGLRFPRYVKTRKDIDASSADTIDDVKRLFEKQEKRE</sequence>
<dbReference type="SUPFAM" id="SSF50249">
    <property type="entry name" value="Nucleic acid-binding proteins"/>
    <property type="match status" value="1"/>
</dbReference>
<dbReference type="InterPro" id="IPR050191">
    <property type="entry name" value="ATP-dep_DNA_ligase"/>
</dbReference>
<dbReference type="GO" id="GO:0006281">
    <property type="term" value="P:DNA repair"/>
    <property type="evidence" value="ECO:0007669"/>
    <property type="project" value="InterPro"/>
</dbReference>